<name>A0AAE0KH88_9PEZI</name>
<dbReference type="PROSITE" id="PS51257">
    <property type="entry name" value="PROKAR_LIPOPROTEIN"/>
    <property type="match status" value="1"/>
</dbReference>
<evidence type="ECO:0000313" key="2">
    <source>
        <dbReference type="Proteomes" id="UP001287356"/>
    </source>
</evidence>
<dbReference type="AlphaFoldDB" id="A0AAE0KH88"/>
<dbReference type="Proteomes" id="UP001287356">
    <property type="component" value="Unassembled WGS sequence"/>
</dbReference>
<gene>
    <name evidence="1" type="ORF">B0T24DRAFT_718857</name>
</gene>
<reference evidence="1" key="1">
    <citation type="journal article" date="2023" name="Mol. Phylogenet. Evol.">
        <title>Genome-scale phylogeny and comparative genomics of the fungal order Sordariales.</title>
        <authorList>
            <person name="Hensen N."/>
            <person name="Bonometti L."/>
            <person name="Westerberg I."/>
            <person name="Brannstrom I.O."/>
            <person name="Guillou S."/>
            <person name="Cros-Aarteil S."/>
            <person name="Calhoun S."/>
            <person name="Haridas S."/>
            <person name="Kuo A."/>
            <person name="Mondo S."/>
            <person name="Pangilinan J."/>
            <person name="Riley R."/>
            <person name="LaButti K."/>
            <person name="Andreopoulos B."/>
            <person name="Lipzen A."/>
            <person name="Chen C."/>
            <person name="Yan M."/>
            <person name="Daum C."/>
            <person name="Ng V."/>
            <person name="Clum A."/>
            <person name="Steindorff A."/>
            <person name="Ohm R.A."/>
            <person name="Martin F."/>
            <person name="Silar P."/>
            <person name="Natvig D.O."/>
            <person name="Lalanne C."/>
            <person name="Gautier V."/>
            <person name="Ament-Velasquez S.L."/>
            <person name="Kruys A."/>
            <person name="Hutchinson M.I."/>
            <person name="Powell A.J."/>
            <person name="Barry K."/>
            <person name="Miller A.N."/>
            <person name="Grigoriev I.V."/>
            <person name="Debuchy R."/>
            <person name="Gladieux P."/>
            <person name="Hiltunen Thoren M."/>
            <person name="Johannesson H."/>
        </authorList>
    </citation>
    <scope>NUCLEOTIDE SEQUENCE</scope>
    <source>
        <strain evidence="1">CBS 958.72</strain>
    </source>
</reference>
<proteinExistence type="predicted"/>
<keyword evidence="2" id="KW-1185">Reference proteome</keyword>
<comment type="caution">
    <text evidence="1">The sequence shown here is derived from an EMBL/GenBank/DDBJ whole genome shotgun (WGS) entry which is preliminary data.</text>
</comment>
<sequence>MGRVGHSPCGPKVTLEALLNPAATGGCRPISGRYQTVGSIHRSYHITIYDSIDTTFTAFPNIHRDQDISASIRSLPTLSRAPICFGNLPRTQQPPTNQQQSQPMCRQYRDSWSCGCSTRWTLEPCPDYYTRWGCQGVIVKDHKSRYYCKRCSADLNCQRNKDRNWHSGQYKYWKYDS</sequence>
<organism evidence="1 2">
    <name type="scientific">Lasiosphaeria ovina</name>
    <dbReference type="NCBI Taxonomy" id="92902"/>
    <lineage>
        <taxon>Eukaryota</taxon>
        <taxon>Fungi</taxon>
        <taxon>Dikarya</taxon>
        <taxon>Ascomycota</taxon>
        <taxon>Pezizomycotina</taxon>
        <taxon>Sordariomycetes</taxon>
        <taxon>Sordariomycetidae</taxon>
        <taxon>Sordariales</taxon>
        <taxon>Lasiosphaeriaceae</taxon>
        <taxon>Lasiosphaeria</taxon>
    </lineage>
</organism>
<dbReference type="EMBL" id="JAULSN010000003">
    <property type="protein sequence ID" value="KAK3376521.1"/>
    <property type="molecule type" value="Genomic_DNA"/>
</dbReference>
<reference evidence="1" key="2">
    <citation type="submission" date="2023-06" db="EMBL/GenBank/DDBJ databases">
        <authorList>
            <consortium name="Lawrence Berkeley National Laboratory"/>
            <person name="Haridas S."/>
            <person name="Hensen N."/>
            <person name="Bonometti L."/>
            <person name="Westerberg I."/>
            <person name="Brannstrom I.O."/>
            <person name="Guillou S."/>
            <person name="Cros-Aarteil S."/>
            <person name="Calhoun S."/>
            <person name="Kuo A."/>
            <person name="Mondo S."/>
            <person name="Pangilinan J."/>
            <person name="Riley R."/>
            <person name="Labutti K."/>
            <person name="Andreopoulos B."/>
            <person name="Lipzen A."/>
            <person name="Chen C."/>
            <person name="Yanf M."/>
            <person name="Daum C."/>
            <person name="Ng V."/>
            <person name="Clum A."/>
            <person name="Steindorff A."/>
            <person name="Ohm R."/>
            <person name="Martin F."/>
            <person name="Silar P."/>
            <person name="Natvig D."/>
            <person name="Lalanne C."/>
            <person name="Gautier V."/>
            <person name="Ament-Velasquez S.L."/>
            <person name="Kruys A."/>
            <person name="Hutchinson M.I."/>
            <person name="Powell A.J."/>
            <person name="Barry K."/>
            <person name="Miller A.N."/>
            <person name="Grigoriev I.V."/>
            <person name="Debuchy R."/>
            <person name="Gladieux P."/>
            <person name="Thoren M.H."/>
            <person name="Johannesson H."/>
        </authorList>
    </citation>
    <scope>NUCLEOTIDE SEQUENCE</scope>
    <source>
        <strain evidence="1">CBS 958.72</strain>
    </source>
</reference>
<evidence type="ECO:0000313" key="1">
    <source>
        <dbReference type="EMBL" id="KAK3376521.1"/>
    </source>
</evidence>
<protein>
    <submittedName>
        <fullName evidence="1">Uncharacterized protein</fullName>
    </submittedName>
</protein>
<accession>A0AAE0KH88</accession>